<keyword evidence="2" id="KW-1185">Reference proteome</keyword>
<accession>A0A922SRJ1</accession>
<name>A0A922SRJ1_9PLEO</name>
<dbReference type="AlphaFoldDB" id="A0A922SRJ1"/>
<evidence type="ECO:0000313" key="2">
    <source>
        <dbReference type="Proteomes" id="UP000249757"/>
    </source>
</evidence>
<reference evidence="2" key="1">
    <citation type="journal article" date="2022" name="Microb. Genom.">
        <title>A global pangenome for the wheat fungal pathogen Pyrenophora tritici-repentis and prediction of effector protein structural homology.</title>
        <authorList>
            <person name="Moolhuijzen P.M."/>
            <person name="See P.T."/>
            <person name="Shi G."/>
            <person name="Powell H.R."/>
            <person name="Cockram J."/>
            <person name="Jorgensen L.N."/>
            <person name="Benslimane H."/>
            <person name="Strelkov S.E."/>
            <person name="Turner J."/>
            <person name="Liu Z."/>
            <person name="Moffat C.S."/>
        </authorList>
    </citation>
    <scope>NUCLEOTIDE SEQUENCE [LARGE SCALE GENOMIC DNA]</scope>
</reference>
<protein>
    <submittedName>
        <fullName evidence="1">Uncharacterized protein</fullName>
    </submittedName>
</protein>
<dbReference type="EMBL" id="NRDI02000033">
    <property type="protein sequence ID" value="KAI1507749.1"/>
    <property type="molecule type" value="Genomic_DNA"/>
</dbReference>
<proteinExistence type="predicted"/>
<evidence type="ECO:0000313" key="1">
    <source>
        <dbReference type="EMBL" id="KAI1507749.1"/>
    </source>
</evidence>
<gene>
    <name evidence="1" type="ORF">Ptr86124_013282</name>
</gene>
<sequence>MQLRDSIPKDAIVAPIKASKVAIAASKAVDKGELKPDFDPQLEKLVSSA</sequence>
<comment type="caution">
    <text evidence="1">The sequence shown here is derived from an EMBL/GenBank/DDBJ whole genome shotgun (WGS) entry which is preliminary data.</text>
</comment>
<dbReference type="Proteomes" id="UP000249757">
    <property type="component" value="Unassembled WGS sequence"/>
</dbReference>
<organism evidence="1 2">
    <name type="scientific">Pyrenophora tritici-repentis</name>
    <dbReference type="NCBI Taxonomy" id="45151"/>
    <lineage>
        <taxon>Eukaryota</taxon>
        <taxon>Fungi</taxon>
        <taxon>Dikarya</taxon>
        <taxon>Ascomycota</taxon>
        <taxon>Pezizomycotina</taxon>
        <taxon>Dothideomycetes</taxon>
        <taxon>Pleosporomycetidae</taxon>
        <taxon>Pleosporales</taxon>
        <taxon>Pleosporineae</taxon>
        <taxon>Pleosporaceae</taxon>
        <taxon>Pyrenophora</taxon>
    </lineage>
</organism>